<organism evidence="1 2">
    <name type="scientific">Entomoplasma ellychniae</name>
    <dbReference type="NCBI Taxonomy" id="2114"/>
    <lineage>
        <taxon>Bacteria</taxon>
        <taxon>Bacillati</taxon>
        <taxon>Mycoplasmatota</taxon>
        <taxon>Mollicutes</taxon>
        <taxon>Entomoplasmatales</taxon>
        <taxon>Entomoplasmataceae</taxon>
        <taxon>Entomoplasma</taxon>
    </lineage>
</organism>
<proteinExistence type="predicted"/>
<comment type="caution">
    <text evidence="1">The sequence shown here is derived from an EMBL/GenBank/DDBJ whole genome shotgun (WGS) entry which is preliminary data.</text>
</comment>
<dbReference type="EMBL" id="PHND01000001">
    <property type="protein sequence ID" value="PPE04752.1"/>
    <property type="molecule type" value="Genomic_DNA"/>
</dbReference>
<evidence type="ECO:0000313" key="1">
    <source>
        <dbReference type="EMBL" id="PPE04752.1"/>
    </source>
</evidence>
<reference evidence="1 2" key="1">
    <citation type="submission" date="2017-11" db="EMBL/GenBank/DDBJ databases">
        <title>Genome sequence of Entomoplasma ellychniae ELCN-1 (ATCC 43707).</title>
        <authorList>
            <person name="Lo W.-S."/>
            <person name="Gasparich G.E."/>
            <person name="Kuo C.-H."/>
        </authorList>
    </citation>
    <scope>NUCLEOTIDE SEQUENCE [LARGE SCALE GENOMIC DNA]</scope>
    <source>
        <strain evidence="1 2">ELCN-1</strain>
    </source>
</reference>
<accession>A0A8E2QW30</accession>
<dbReference type="Proteomes" id="UP000239010">
    <property type="component" value="Unassembled WGS sequence"/>
</dbReference>
<protein>
    <submittedName>
        <fullName evidence="1">Uncharacterized protein</fullName>
    </submittedName>
</protein>
<name>A0A8E2QW30_9MOLU</name>
<dbReference type="AlphaFoldDB" id="A0A8E2QW30"/>
<keyword evidence="2" id="KW-1185">Reference proteome</keyword>
<gene>
    <name evidence="1" type="ORF">EELLY_v1c04320</name>
</gene>
<evidence type="ECO:0000313" key="2">
    <source>
        <dbReference type="Proteomes" id="UP000239010"/>
    </source>
</evidence>
<dbReference type="RefSeq" id="WP_181021041.1">
    <property type="nucleotide sequence ID" value="NZ_PHND01000001.1"/>
</dbReference>
<sequence length="47" mass="5511">MKKYKNNLNIKLDLTFFIDTPLSMKSIFLNKQLKQTVINQTITTSFS</sequence>